<dbReference type="Pfam" id="PF13459">
    <property type="entry name" value="Fer4_15"/>
    <property type="match status" value="1"/>
</dbReference>
<evidence type="ECO:0000256" key="4">
    <source>
        <dbReference type="ARBA" id="ARBA00023004"/>
    </source>
</evidence>
<evidence type="ECO:0000313" key="6">
    <source>
        <dbReference type="EMBL" id="QCC04353.1"/>
    </source>
</evidence>
<keyword evidence="1" id="KW-0813">Transport</keyword>
<reference evidence="6 7" key="1">
    <citation type="submission" date="2019-04" db="EMBL/GenBank/DDBJ databases">
        <title>Long-read de novo sequencing of Cupriavidus necator H16.</title>
        <authorList>
            <person name="Little G.T."/>
            <person name="Ehsaan M."/>
            <person name="Arenas-Lopez C."/>
            <person name="Jawed K."/>
            <person name="Winzer K."/>
            <person name="Kovacs K."/>
            <person name="Malys N."/>
            <person name="Minton N.P."/>
        </authorList>
    </citation>
    <scope>NUCLEOTIDE SEQUENCE [LARGE SCALE GENOMIC DNA]</scope>
    <source>
        <strain evidence="6 7">H16</strain>
    </source>
</reference>
<evidence type="ECO:0000256" key="5">
    <source>
        <dbReference type="ARBA" id="ARBA00023014"/>
    </source>
</evidence>
<dbReference type="Gene3D" id="3.30.70.20">
    <property type="match status" value="1"/>
</dbReference>
<dbReference type="EMBL" id="CP039288">
    <property type="protein sequence ID" value="QCC04353.1"/>
    <property type="molecule type" value="Genomic_DNA"/>
</dbReference>
<dbReference type="SUPFAM" id="SSF54862">
    <property type="entry name" value="4Fe-4S ferredoxins"/>
    <property type="match status" value="1"/>
</dbReference>
<keyword evidence="4" id="KW-0408">Iron</keyword>
<evidence type="ECO:0000256" key="3">
    <source>
        <dbReference type="ARBA" id="ARBA00022982"/>
    </source>
</evidence>
<sequence length="81" mass="8938">MGERANLTTDYGVSMKIRIESARCKGHQNCIRAAPELFIVGEDGYARVRGSGDVPPALKEEVLLAWANCPEFAIEVEDDEQ</sequence>
<gene>
    <name evidence="6" type="ORF">E6A55_27970</name>
</gene>
<dbReference type="PANTHER" id="PTHR36923:SF3">
    <property type="entry name" value="FERREDOXIN"/>
    <property type="match status" value="1"/>
</dbReference>
<proteinExistence type="predicted"/>
<organism evidence="6 7">
    <name type="scientific">Cupriavidus necator (strain ATCC 17699 / DSM 428 / KCTC 22496 / NCIMB 10442 / H16 / Stanier 337)</name>
    <name type="common">Ralstonia eutropha</name>
    <dbReference type="NCBI Taxonomy" id="381666"/>
    <lineage>
        <taxon>Bacteria</taxon>
        <taxon>Pseudomonadati</taxon>
        <taxon>Pseudomonadota</taxon>
        <taxon>Betaproteobacteria</taxon>
        <taxon>Burkholderiales</taxon>
        <taxon>Burkholderiaceae</taxon>
        <taxon>Cupriavidus</taxon>
    </lineage>
</organism>
<dbReference type="GO" id="GO:0051536">
    <property type="term" value="F:iron-sulfur cluster binding"/>
    <property type="evidence" value="ECO:0007669"/>
    <property type="project" value="UniProtKB-KW"/>
</dbReference>
<protein>
    <submittedName>
        <fullName evidence="6">Ferredoxin</fullName>
    </submittedName>
</protein>
<dbReference type="Proteomes" id="UP000296079">
    <property type="component" value="Chromosome 2"/>
</dbReference>
<accession>A0AAE5ZM93</accession>
<dbReference type="RefSeq" id="WP_136227872.1">
    <property type="nucleotide sequence ID" value="NC_008314.1"/>
</dbReference>
<name>A0AAE5ZM93_CUPNH</name>
<keyword evidence="5" id="KW-0411">Iron-sulfur</keyword>
<keyword evidence="2" id="KW-0479">Metal-binding</keyword>
<dbReference type="AlphaFoldDB" id="A0AAE5ZM93"/>
<dbReference type="InterPro" id="IPR051269">
    <property type="entry name" value="Fe-S_cluster_ET"/>
</dbReference>
<dbReference type="PANTHER" id="PTHR36923">
    <property type="entry name" value="FERREDOXIN"/>
    <property type="match status" value="1"/>
</dbReference>
<evidence type="ECO:0000313" key="7">
    <source>
        <dbReference type="Proteomes" id="UP000296079"/>
    </source>
</evidence>
<keyword evidence="3" id="KW-0249">Electron transport</keyword>
<evidence type="ECO:0000256" key="2">
    <source>
        <dbReference type="ARBA" id="ARBA00022723"/>
    </source>
</evidence>
<dbReference type="GO" id="GO:0046872">
    <property type="term" value="F:metal ion binding"/>
    <property type="evidence" value="ECO:0007669"/>
    <property type="project" value="UniProtKB-KW"/>
</dbReference>
<evidence type="ECO:0000256" key="1">
    <source>
        <dbReference type="ARBA" id="ARBA00022448"/>
    </source>
</evidence>